<dbReference type="InterPro" id="IPR055259">
    <property type="entry name" value="YkvP/CgeB_Glyco_trans-like"/>
</dbReference>
<feature type="compositionally biased region" description="Low complexity" evidence="1">
    <location>
        <begin position="856"/>
        <end position="865"/>
    </location>
</feature>
<organism evidence="3 4">
    <name type="scientific">Francisella salina</name>
    <dbReference type="NCBI Taxonomy" id="573569"/>
    <lineage>
        <taxon>Bacteria</taxon>
        <taxon>Pseudomonadati</taxon>
        <taxon>Pseudomonadota</taxon>
        <taxon>Gammaproteobacteria</taxon>
        <taxon>Thiotrichales</taxon>
        <taxon>Francisellaceae</taxon>
        <taxon>Francisella</taxon>
    </lineage>
</organism>
<accession>A0ABM5M907</accession>
<gene>
    <name evidence="3" type="ordered locus">F7308_0770</name>
</gene>
<keyword evidence="4" id="KW-1185">Reference proteome</keyword>
<sequence>MNLFDKKFTFDVESSKSYILVGALFGDDSYKDANLIVSIDFSATELSDELVALNMLEFSEDYGYYRPLVVEKGLTLFNVFLKVPKDVNHIEVKFIELEKSGKLDLLSLSIYDNTIANNYIQKHYLSSKSNQENFKKRQIYKDRWLKQLQNNILLKDGFIYKYAQISIDSVTSIKGFVLWPLKIFALINTFVKFKQSKLAYDKWYQLKQKPLSKTIRTNIRKIFIRGEYFSLDGEKNNAMLIKYDFYKDLDIDLLKQLGFSYSEKVGFFNYVDVSKDGQNAFLKQVQVPEGISKFTISFVNWYSRGKILFKIDDISPHQRKSLSQNIIQQSDKPSDKQKPTVIYSDELTQQDELSVLGWPKIENPRQKPIVLGVMDEFTTGCFEQDVCLIQPRPDNWLALAKRYKPDLVFIESAWQGNHGSWQFRVANYTNKPGDEIAQLSEYCKQKNIPMIFWNKEDPVHHQKFMCTAELASHIFTTDANMIPSYKDKTGNNQVSVLPFSAQPSLHKPKPLAGRKQKSCFAGSWYGNRHAERGAMMVWLLEAANEYGLEIYDRNYDRGIMPFPDKYKDGIRGALPYKELCQEYSKYRIFLNVNSVVDSPTMFSRRVFELMACGTPIVSTYAKGIEDFFESDAIWLVKDKQEALEAIKTLMNDDEEWRRRSLLGIREVFSKHTYAHRWNHIFEFVKSDKHIDVDPQITLIAVANNHQDMARLVQMVSAQKYQNFQLYIRPQFSDAVTMSMPANIQLCRDFSECADDFANYIGWIDSNIEYQEFYLRDLVNAILYEPNAKGWAKSATEDVFAYDKQTINSLVIWSRDVIAAEFFDNQVTSSKVCDVNLFVIDSDQVELKSKDNPVHMNSKTSTSSVNKSKKRNNKNKRGRK</sequence>
<dbReference type="EMBL" id="CP002872">
    <property type="protein sequence ID" value="AEI35697.1"/>
    <property type="molecule type" value="Genomic_DNA"/>
</dbReference>
<evidence type="ECO:0000313" key="3">
    <source>
        <dbReference type="EMBL" id="AEI35697.1"/>
    </source>
</evidence>
<feature type="compositionally biased region" description="Basic residues" evidence="1">
    <location>
        <begin position="866"/>
        <end position="879"/>
    </location>
</feature>
<evidence type="ECO:0000256" key="1">
    <source>
        <dbReference type="SAM" id="MobiDB-lite"/>
    </source>
</evidence>
<dbReference type="Proteomes" id="UP000000490">
    <property type="component" value="Chromosome"/>
</dbReference>
<dbReference type="Gene3D" id="3.40.50.2000">
    <property type="entry name" value="Glycogen Phosphorylase B"/>
    <property type="match status" value="1"/>
</dbReference>
<evidence type="ECO:0000259" key="2">
    <source>
        <dbReference type="Pfam" id="PF13524"/>
    </source>
</evidence>
<reference evidence="3" key="1">
    <citation type="submission" date="2011-05" db="EMBL/GenBank/DDBJ databases">
        <authorList>
            <person name="Kuske C.R."/>
            <person name="Challacombe J.F."/>
            <person name="Siddaramappa S."/>
            <person name="Petersen J.M."/>
            <person name="Bruce D.C."/>
        </authorList>
    </citation>
    <scope>NUCLEOTIDE SEQUENCE</scope>
    <source>
        <strain evidence="3">TX077308</strain>
    </source>
</reference>
<dbReference type="Pfam" id="PF13524">
    <property type="entry name" value="Glyco_trans_1_2"/>
    <property type="match status" value="1"/>
</dbReference>
<feature type="domain" description="Spore protein YkvP/CgeB glycosyl transferase-like" evidence="2">
    <location>
        <begin position="539"/>
        <end position="681"/>
    </location>
</feature>
<feature type="region of interest" description="Disordered" evidence="1">
    <location>
        <begin position="849"/>
        <end position="879"/>
    </location>
</feature>
<protein>
    <submittedName>
        <fullName evidence="3">Conserved domain protein</fullName>
    </submittedName>
</protein>
<name>A0ABM5M907_FRAST</name>
<evidence type="ECO:0000313" key="4">
    <source>
        <dbReference type="Proteomes" id="UP000000490"/>
    </source>
</evidence>
<dbReference type="RefSeq" id="WP_013922537.1">
    <property type="nucleotide sequence ID" value="NC_015696.1"/>
</dbReference>
<proteinExistence type="predicted"/>
<dbReference type="SUPFAM" id="SSF53756">
    <property type="entry name" value="UDP-Glycosyltransferase/glycogen phosphorylase"/>
    <property type="match status" value="1"/>
</dbReference>